<dbReference type="PROSITE" id="PS00636">
    <property type="entry name" value="DNAJ_1"/>
    <property type="match status" value="1"/>
</dbReference>
<protein>
    <submittedName>
        <fullName evidence="3">J domain-containing protein 1</fullName>
    </submittedName>
</protein>
<dbReference type="VEuPathDB" id="FungiDB:CAGL0D01584g"/>
<accession>A0A0W0CVP4</accession>
<dbReference type="VEuPathDB" id="FungiDB:B1J91_D01584g"/>
<dbReference type="InterPro" id="IPR001623">
    <property type="entry name" value="DnaJ_domain"/>
</dbReference>
<proteinExistence type="predicted"/>
<sequence>MLVKGSTKFLMAHRHDSMLLNKIRCYATTDDNNLVSAGKGSQVLHDSLWPDKHNPTPYEIFGFGVGTHVDLKKLKMEYHKYVKMYHPDLSSHIQIRKSSLVKSHHAMEIANTAQYLTQAEKIQRFKLVTQAYEILKDPRKKNLYDCTRSGWDMAGSAGPTGAQSAYYASSAAYNNFSDQSYAYWNAGNWEDVHNYQNNSGQKLDPWTLLMWFGGLLLCLEGSSLLARIEDTLTDKSITEDNIEVELGQCYINYGLDTDKWSRLRRFLWFRTFNMYRSKVDLDREAEKNEDLIKTLQEKVK</sequence>
<name>A0A0W0CVP4_CANGB</name>
<dbReference type="PANTHER" id="PTHR44145">
    <property type="entry name" value="DNAJ HOMOLOG SUBFAMILY A MEMBER 3, MITOCHONDRIAL"/>
    <property type="match status" value="1"/>
</dbReference>
<feature type="domain" description="J" evidence="2">
    <location>
        <begin position="56"/>
        <end position="148"/>
    </location>
</feature>
<dbReference type="VEuPathDB" id="FungiDB:GVI51_D01485"/>
<reference evidence="3 4" key="1">
    <citation type="submission" date="2015-10" db="EMBL/GenBank/DDBJ databases">
        <title>Draft genomes sequences of Candida glabrata isolates 1A, 1B, 2A, 2B, 3A and 3B.</title>
        <authorList>
            <person name="Haavelsrud O.E."/>
            <person name="Gaustad P."/>
        </authorList>
    </citation>
    <scope>NUCLEOTIDE SEQUENCE [LARGE SCALE GENOMIC DNA]</scope>
    <source>
        <strain evidence="3">910700640</strain>
    </source>
</reference>
<dbReference type="InterPro" id="IPR036869">
    <property type="entry name" value="J_dom_sf"/>
</dbReference>
<dbReference type="PANTHER" id="PTHR44145:SF3">
    <property type="entry name" value="DNAJ HOMOLOG SUBFAMILY A MEMBER 3, MITOCHONDRIAL"/>
    <property type="match status" value="1"/>
</dbReference>
<evidence type="ECO:0000313" key="3">
    <source>
        <dbReference type="EMBL" id="KTB01702.1"/>
    </source>
</evidence>
<evidence type="ECO:0000313" key="4">
    <source>
        <dbReference type="Proteomes" id="UP000054886"/>
    </source>
</evidence>
<dbReference type="PhylomeDB" id="A0A0W0CVP4"/>
<dbReference type="InterPro" id="IPR051938">
    <property type="entry name" value="Apopto_cytoskel_mod"/>
</dbReference>
<comment type="caution">
    <text evidence="3">The sequence shown here is derived from an EMBL/GenBank/DDBJ whole genome shotgun (WGS) entry which is preliminary data.</text>
</comment>
<dbReference type="SMART" id="SM00271">
    <property type="entry name" value="DnaJ"/>
    <property type="match status" value="1"/>
</dbReference>
<dbReference type="PRINTS" id="PR00625">
    <property type="entry name" value="JDOMAIN"/>
</dbReference>
<dbReference type="Gene3D" id="1.10.287.110">
    <property type="entry name" value="DnaJ domain"/>
    <property type="match status" value="1"/>
</dbReference>
<dbReference type="OMA" id="NAGTWED"/>
<dbReference type="VEuPathDB" id="FungiDB:GWK60_D01705"/>
<dbReference type="InterPro" id="IPR018253">
    <property type="entry name" value="DnaJ_domain_CS"/>
</dbReference>
<dbReference type="EMBL" id="LLZZ01000130">
    <property type="protein sequence ID" value="KTB01702.1"/>
    <property type="molecule type" value="Genomic_DNA"/>
</dbReference>
<dbReference type="PROSITE" id="PS50076">
    <property type="entry name" value="DNAJ_2"/>
    <property type="match status" value="1"/>
</dbReference>
<evidence type="ECO:0000256" key="1">
    <source>
        <dbReference type="ARBA" id="ARBA00023186"/>
    </source>
</evidence>
<dbReference type="CDD" id="cd06257">
    <property type="entry name" value="DnaJ"/>
    <property type="match status" value="1"/>
</dbReference>
<gene>
    <name evidence="3" type="ORF">AO440_000676</name>
</gene>
<evidence type="ECO:0000259" key="2">
    <source>
        <dbReference type="PROSITE" id="PS50076"/>
    </source>
</evidence>
<keyword evidence="1" id="KW-0143">Chaperone</keyword>
<dbReference type="AlphaFoldDB" id="A0A0W0CVP4"/>
<dbReference type="SUPFAM" id="SSF46565">
    <property type="entry name" value="Chaperone J-domain"/>
    <property type="match status" value="1"/>
</dbReference>
<dbReference type="Proteomes" id="UP000054886">
    <property type="component" value="Unassembled WGS sequence"/>
</dbReference>
<dbReference type="GO" id="GO:0005743">
    <property type="term" value="C:mitochondrial inner membrane"/>
    <property type="evidence" value="ECO:0007669"/>
    <property type="project" value="EnsemblFungi"/>
</dbReference>
<organism evidence="3 4">
    <name type="scientific">Candida glabrata</name>
    <name type="common">Yeast</name>
    <name type="synonym">Torulopsis glabrata</name>
    <dbReference type="NCBI Taxonomy" id="5478"/>
    <lineage>
        <taxon>Eukaryota</taxon>
        <taxon>Fungi</taxon>
        <taxon>Dikarya</taxon>
        <taxon>Ascomycota</taxon>
        <taxon>Saccharomycotina</taxon>
        <taxon>Saccharomycetes</taxon>
        <taxon>Saccharomycetales</taxon>
        <taxon>Saccharomycetaceae</taxon>
        <taxon>Nakaseomyces</taxon>
    </lineage>
</organism>